<dbReference type="Pfam" id="PF01571">
    <property type="entry name" value="GCV_T"/>
    <property type="match status" value="1"/>
</dbReference>
<evidence type="ECO:0000256" key="1">
    <source>
        <dbReference type="ARBA" id="ARBA00022946"/>
    </source>
</evidence>
<dbReference type="SUPFAM" id="SSF103025">
    <property type="entry name" value="Folate-binding domain"/>
    <property type="match status" value="1"/>
</dbReference>
<dbReference type="Gene3D" id="3.30.1360.120">
    <property type="entry name" value="Probable tRNA modification gtpase trme, domain 1"/>
    <property type="match status" value="1"/>
</dbReference>
<dbReference type="InterPro" id="IPR027266">
    <property type="entry name" value="TrmE/GcvT-like"/>
</dbReference>
<keyword evidence="5" id="KW-1185">Reference proteome</keyword>
<keyword evidence="1" id="KW-0809">Transit peptide</keyword>
<reference evidence="4 5" key="1">
    <citation type="journal article" date="2008" name="J. Bacteriol.">
        <title>Complete genome sequence of the soil actinomycete Kocuria rhizophila.</title>
        <authorList>
            <person name="Takarada H."/>
            <person name="Sekine M."/>
            <person name="Kosugi H."/>
            <person name="Matsuo Y."/>
            <person name="Fujisawa T."/>
            <person name="Omata S."/>
            <person name="Kishi E."/>
            <person name="Shimizu A."/>
            <person name="Tsukatani N."/>
            <person name="Tanikawa S."/>
            <person name="Fujita N."/>
            <person name="Harayama S."/>
        </authorList>
    </citation>
    <scope>NUCLEOTIDE SEQUENCE [LARGE SCALE GENOMIC DNA]</scope>
    <source>
        <strain evidence="5">ATCC 9341 / DSM 348 / NBRC 103217 / DC2201</strain>
    </source>
</reference>
<gene>
    <name evidence="4" type="ordered locus">KRH_05760</name>
</gene>
<dbReference type="eggNOG" id="COG0354">
    <property type="taxonomic scope" value="Bacteria"/>
</dbReference>
<dbReference type="Proteomes" id="UP000008838">
    <property type="component" value="Chromosome"/>
</dbReference>
<dbReference type="InterPro" id="IPR006222">
    <property type="entry name" value="GCVT_N"/>
</dbReference>
<dbReference type="PANTHER" id="PTHR22602:SF0">
    <property type="entry name" value="TRANSFERASE CAF17, MITOCHONDRIAL-RELATED"/>
    <property type="match status" value="1"/>
</dbReference>
<dbReference type="OrthoDB" id="9796287at2"/>
<dbReference type="GO" id="GO:0016226">
    <property type="term" value="P:iron-sulfur cluster assembly"/>
    <property type="evidence" value="ECO:0007669"/>
    <property type="project" value="TreeGrafter"/>
</dbReference>
<dbReference type="PIRSF" id="PIRSF006487">
    <property type="entry name" value="GcvT"/>
    <property type="match status" value="1"/>
</dbReference>
<dbReference type="InterPro" id="IPR045179">
    <property type="entry name" value="YgfZ/GcvT"/>
</dbReference>
<dbReference type="NCBIfam" id="TIGR03317">
    <property type="entry name" value="ygfZ_signature"/>
    <property type="match status" value="1"/>
</dbReference>
<dbReference type="InterPro" id="IPR017703">
    <property type="entry name" value="YgfZ/GCV_T_CS"/>
</dbReference>
<evidence type="ECO:0000259" key="3">
    <source>
        <dbReference type="Pfam" id="PF01571"/>
    </source>
</evidence>
<evidence type="ECO:0000256" key="2">
    <source>
        <dbReference type="SAM" id="MobiDB-lite"/>
    </source>
</evidence>
<protein>
    <recommendedName>
        <fullName evidence="3">GCVT N-terminal domain-containing protein</fullName>
    </recommendedName>
</protein>
<feature type="region of interest" description="Disordered" evidence="2">
    <location>
        <begin position="390"/>
        <end position="410"/>
    </location>
</feature>
<dbReference type="EMBL" id="AP009152">
    <property type="protein sequence ID" value="BAG28923.1"/>
    <property type="molecule type" value="Genomic_DNA"/>
</dbReference>
<organism evidence="4 5">
    <name type="scientific">Kocuria rhizophila (strain ATCC 9341 / DSM 348 / NBRC 103217 / DC2201)</name>
    <dbReference type="NCBI Taxonomy" id="378753"/>
    <lineage>
        <taxon>Bacteria</taxon>
        <taxon>Bacillati</taxon>
        <taxon>Actinomycetota</taxon>
        <taxon>Actinomycetes</taxon>
        <taxon>Micrococcales</taxon>
        <taxon>Micrococcaceae</taxon>
        <taxon>Kocuria</taxon>
    </lineage>
</organism>
<accession>B2GIH4</accession>
<evidence type="ECO:0000313" key="5">
    <source>
        <dbReference type="Proteomes" id="UP000008838"/>
    </source>
</evidence>
<proteinExistence type="predicted"/>
<dbReference type="PANTHER" id="PTHR22602">
    <property type="entry name" value="TRANSFERASE CAF17, MITOCHONDRIAL-RELATED"/>
    <property type="match status" value="1"/>
</dbReference>
<dbReference type="HOGENOM" id="CLU_007884_6_0_11"/>
<feature type="domain" description="GCVT N-terminal" evidence="3">
    <location>
        <begin position="36"/>
        <end position="147"/>
    </location>
</feature>
<dbReference type="AlphaFoldDB" id="B2GIH4"/>
<evidence type="ECO:0000313" key="4">
    <source>
        <dbReference type="EMBL" id="BAG28923.1"/>
    </source>
</evidence>
<dbReference type="RefSeq" id="WP_012397649.1">
    <property type="nucleotide sequence ID" value="NC_010617.1"/>
</dbReference>
<name>B2GIH4_KOCRD</name>
<dbReference type="KEGG" id="krh:KRH_05760"/>
<dbReference type="STRING" id="378753.KRH_05760"/>
<sequence length="410" mass="43544">MSAVPTVHTSALLARHGAVAAHGLDRGVAAHYGDPVHEQRALARGRAVVDASQRGVVTVTGPDRLSWLTTLSSQVLTGLEPGRGTETLFLSVQGRIEFAPHVLDDGTTTWLVTEADEAPGLADWLTSMRFALRVEVQDVSPQWAVLGATRDLGGRMAELLSAGPATEVSPHDAAGEPSVTSAHVLVWRDPWPDVAEGGHGYTTTPEHPGRSRAWFEHLVPLGALPEVVAGLEREGIGLAGSWAAEALRIEAWRPRWGAETDEKTIPHELDWMRTAVHLSKGCYKGQETVARVHNLGHPPRRLTFLDLDGSQHTLPEAGATVEAGGRVVGRVTAAQLHHEAGPIALAVLKRSVDPEAVLTVRDTPGAAPDAESEPVTEQWAASQTVVVPPDAGSVVGRAQGLMRGPRGTAR</sequence>